<sequence>MLNNIYLKDQFLMERMIGHNFSRAMIQKFSLVKENSIKLKK</sequence>
<keyword evidence="2" id="KW-1185">Reference proteome</keyword>
<dbReference type="KEGG" id="slu:KE3_0210"/>
<accession>A0AB33AJN8</accession>
<dbReference type="AlphaFoldDB" id="A0AB33AJN8"/>
<reference evidence="1 2" key="1">
    <citation type="journal article" date="2013" name="BMC Microbiol.">
        <title>Dynamics of fecal microbial communities in children with diarrhea of unknown etiology and genomic analysis of associated Streptococcus lutetiensis.</title>
        <authorList>
            <person name="Jin D."/>
            <person name="Chen C."/>
            <person name="Li L."/>
            <person name="Lu S."/>
            <person name="Li Z."/>
            <person name="Zhou Z."/>
            <person name="Jing H."/>
            <person name="Xu Y."/>
            <person name="Du P."/>
            <person name="Wang H."/>
            <person name="Xiong Y."/>
            <person name="Zheng H."/>
            <person name="Bai X."/>
            <person name="Sun H."/>
            <person name="Wang L."/>
            <person name="Ye C."/>
            <person name="Gottschalk M."/>
            <person name="Xu J."/>
        </authorList>
    </citation>
    <scope>NUCLEOTIDE SEQUENCE [LARGE SCALE GENOMIC DNA]</scope>
    <source>
        <strain evidence="1 2">033</strain>
    </source>
</reference>
<gene>
    <name evidence="1" type="ORF">KE3_0210</name>
</gene>
<dbReference type="EMBL" id="CP003025">
    <property type="protein sequence ID" value="AGS04790.1"/>
    <property type="molecule type" value="Genomic_DNA"/>
</dbReference>
<proteinExistence type="predicted"/>
<name>A0AB33AJN8_9STRE</name>
<organism evidence="1 2">
    <name type="scientific">Streptococcus lutetiensis 033</name>
    <dbReference type="NCBI Taxonomy" id="1076934"/>
    <lineage>
        <taxon>Bacteria</taxon>
        <taxon>Bacillati</taxon>
        <taxon>Bacillota</taxon>
        <taxon>Bacilli</taxon>
        <taxon>Lactobacillales</taxon>
        <taxon>Streptococcaceae</taxon>
        <taxon>Streptococcus</taxon>
    </lineage>
</organism>
<dbReference type="Proteomes" id="UP000015268">
    <property type="component" value="Chromosome"/>
</dbReference>
<protein>
    <submittedName>
        <fullName evidence="1">Uncharacterized protein</fullName>
    </submittedName>
</protein>
<evidence type="ECO:0000313" key="2">
    <source>
        <dbReference type="Proteomes" id="UP000015268"/>
    </source>
</evidence>
<evidence type="ECO:0000313" key="1">
    <source>
        <dbReference type="EMBL" id="AGS04790.1"/>
    </source>
</evidence>